<evidence type="ECO:0000313" key="6">
    <source>
        <dbReference type="EMBL" id="CAL1297103.1"/>
    </source>
</evidence>
<name>A0AAV2BM22_9ARAC</name>
<feature type="chain" id="PRO_5043740912" description="SMB domain-containing protein" evidence="4">
    <location>
        <begin position="21"/>
        <end position="271"/>
    </location>
</feature>
<dbReference type="InterPro" id="IPR036383">
    <property type="entry name" value="TSP1_rpt_sf"/>
</dbReference>
<dbReference type="Gene3D" id="2.20.100.10">
    <property type="entry name" value="Thrombospondin type-1 (TSP1) repeat"/>
    <property type="match status" value="1"/>
</dbReference>
<dbReference type="InterPro" id="IPR056801">
    <property type="entry name" value="SBSPON_C"/>
</dbReference>
<dbReference type="InterPro" id="IPR039942">
    <property type="entry name" value="SBSPO"/>
</dbReference>
<evidence type="ECO:0000313" key="7">
    <source>
        <dbReference type="Proteomes" id="UP001497382"/>
    </source>
</evidence>
<protein>
    <recommendedName>
        <fullName evidence="5">SMB domain-containing protein</fullName>
    </recommendedName>
</protein>
<evidence type="ECO:0000256" key="1">
    <source>
        <dbReference type="ARBA" id="ARBA00022729"/>
    </source>
</evidence>
<gene>
    <name evidence="6" type="ORF">LARSCL_LOCUS20100</name>
</gene>
<dbReference type="SMART" id="SM00201">
    <property type="entry name" value="SO"/>
    <property type="match status" value="1"/>
</dbReference>
<keyword evidence="7" id="KW-1185">Reference proteome</keyword>
<sequence>MAVLLHVAWVSVWALVVGRALSSGSCGQAQLCCAGRDGSCVVQPPSLDQGRPCYCDHACLTVGDCCHDFQQVCGALDCQVSEWDAWSECSAGCGTGSMSRKRHVLAGPRNGGRGCPDLLQKRSCFGARCEPRTSVKANKEIAMILPASYGGIRQMNATQDIRTNLRLKYKKDPEEENSKEYCVVFEVTRSRKGCESLGSAALEAGSRACVSCETAAMRKHLGFRCQGHGVQQQPTRFTYLAFPQCHGRWKRIGEAEKCSCHSEGKADFIFV</sequence>
<dbReference type="FunFam" id="2.20.100.10:FF:000134">
    <property type="entry name" value="Uncharacterized protein"/>
    <property type="match status" value="1"/>
</dbReference>
<evidence type="ECO:0000256" key="3">
    <source>
        <dbReference type="ARBA" id="ARBA00023180"/>
    </source>
</evidence>
<evidence type="ECO:0000256" key="2">
    <source>
        <dbReference type="ARBA" id="ARBA00023157"/>
    </source>
</evidence>
<accession>A0AAV2BM22</accession>
<organism evidence="6 7">
    <name type="scientific">Larinioides sclopetarius</name>
    <dbReference type="NCBI Taxonomy" id="280406"/>
    <lineage>
        <taxon>Eukaryota</taxon>
        <taxon>Metazoa</taxon>
        <taxon>Ecdysozoa</taxon>
        <taxon>Arthropoda</taxon>
        <taxon>Chelicerata</taxon>
        <taxon>Arachnida</taxon>
        <taxon>Araneae</taxon>
        <taxon>Araneomorphae</taxon>
        <taxon>Entelegynae</taxon>
        <taxon>Araneoidea</taxon>
        <taxon>Araneidae</taxon>
        <taxon>Larinioides</taxon>
    </lineage>
</organism>
<dbReference type="AlphaFoldDB" id="A0AAV2BM22"/>
<dbReference type="InterPro" id="IPR044004">
    <property type="entry name" value="TSP1_spondin_dom"/>
</dbReference>
<dbReference type="Proteomes" id="UP001497382">
    <property type="component" value="Unassembled WGS sequence"/>
</dbReference>
<comment type="caution">
    <text evidence="6">The sequence shown here is derived from an EMBL/GenBank/DDBJ whole genome shotgun (WGS) entry which is preliminary data.</text>
</comment>
<keyword evidence="3" id="KW-0325">Glycoprotein</keyword>
<keyword evidence="1 4" id="KW-0732">Signal</keyword>
<dbReference type="SMART" id="SM00209">
    <property type="entry name" value="TSP1"/>
    <property type="match status" value="1"/>
</dbReference>
<dbReference type="PROSITE" id="PS00524">
    <property type="entry name" value="SMB_1"/>
    <property type="match status" value="1"/>
</dbReference>
<dbReference type="PANTHER" id="PTHR20920:SF5">
    <property type="entry name" value="SMB DOMAIN-CONTAINING PROTEIN"/>
    <property type="match status" value="1"/>
</dbReference>
<reference evidence="6 7" key="1">
    <citation type="submission" date="2024-04" db="EMBL/GenBank/DDBJ databases">
        <authorList>
            <person name="Rising A."/>
            <person name="Reimegard J."/>
            <person name="Sonavane S."/>
            <person name="Akerstrom W."/>
            <person name="Nylinder S."/>
            <person name="Hedman E."/>
            <person name="Kallberg Y."/>
        </authorList>
    </citation>
    <scope>NUCLEOTIDE SEQUENCE [LARGE SCALE GENOMIC DNA]</scope>
</reference>
<dbReference type="SUPFAM" id="SSF82895">
    <property type="entry name" value="TSP-1 type 1 repeat"/>
    <property type="match status" value="1"/>
</dbReference>
<evidence type="ECO:0000256" key="4">
    <source>
        <dbReference type="SAM" id="SignalP"/>
    </source>
</evidence>
<dbReference type="InterPro" id="IPR001212">
    <property type="entry name" value="Somatomedin_B_dom"/>
</dbReference>
<dbReference type="Pfam" id="PF01033">
    <property type="entry name" value="Somatomedin_B"/>
    <property type="match status" value="1"/>
</dbReference>
<feature type="signal peptide" evidence="4">
    <location>
        <begin position="1"/>
        <end position="20"/>
    </location>
</feature>
<dbReference type="EMBL" id="CAXIEN010000414">
    <property type="protein sequence ID" value="CAL1297103.1"/>
    <property type="molecule type" value="Genomic_DNA"/>
</dbReference>
<feature type="domain" description="SMB" evidence="5">
    <location>
        <begin position="29"/>
        <end position="77"/>
    </location>
</feature>
<keyword evidence="2" id="KW-1015">Disulfide bond</keyword>
<dbReference type="PROSITE" id="PS50092">
    <property type="entry name" value="TSP1"/>
    <property type="match status" value="1"/>
</dbReference>
<dbReference type="InterPro" id="IPR000884">
    <property type="entry name" value="TSP1_rpt"/>
</dbReference>
<dbReference type="Gene3D" id="4.10.410.20">
    <property type="match status" value="1"/>
</dbReference>
<proteinExistence type="predicted"/>
<dbReference type="PANTHER" id="PTHR20920">
    <property type="entry name" value="RPE-SPONDIN"/>
    <property type="match status" value="1"/>
</dbReference>
<dbReference type="Pfam" id="PF19028">
    <property type="entry name" value="TSP1_spondin"/>
    <property type="match status" value="1"/>
</dbReference>
<evidence type="ECO:0000259" key="5">
    <source>
        <dbReference type="PROSITE" id="PS50958"/>
    </source>
</evidence>
<dbReference type="PROSITE" id="PS50958">
    <property type="entry name" value="SMB_2"/>
    <property type="match status" value="1"/>
</dbReference>
<dbReference type="Pfam" id="PF25031">
    <property type="entry name" value="SBSPON_C"/>
    <property type="match status" value="1"/>
</dbReference>